<dbReference type="Proteomes" id="UP000094313">
    <property type="component" value="Chromosome"/>
</dbReference>
<dbReference type="InterPro" id="IPR018060">
    <property type="entry name" value="HTH_AraC"/>
</dbReference>
<dbReference type="Pfam" id="PF12833">
    <property type="entry name" value="HTH_18"/>
    <property type="match status" value="1"/>
</dbReference>
<name>A0A1D7QIY8_9SPHI</name>
<keyword evidence="1" id="KW-0805">Transcription regulation</keyword>
<dbReference type="KEGG" id="psty:BFS30_16470"/>
<protein>
    <submittedName>
        <fullName evidence="5">AraC family transcriptional regulator</fullName>
    </submittedName>
</protein>
<evidence type="ECO:0000256" key="2">
    <source>
        <dbReference type="ARBA" id="ARBA00023125"/>
    </source>
</evidence>
<gene>
    <name evidence="5" type="ORF">BFS30_16470</name>
</gene>
<dbReference type="GO" id="GO:0005829">
    <property type="term" value="C:cytosol"/>
    <property type="evidence" value="ECO:0007669"/>
    <property type="project" value="TreeGrafter"/>
</dbReference>
<dbReference type="OrthoDB" id="5582699at2"/>
<dbReference type="InterPro" id="IPR009057">
    <property type="entry name" value="Homeodomain-like_sf"/>
</dbReference>
<evidence type="ECO:0000256" key="3">
    <source>
        <dbReference type="ARBA" id="ARBA00023163"/>
    </source>
</evidence>
<dbReference type="PANTHER" id="PTHR47894:SF1">
    <property type="entry name" value="HTH-TYPE TRANSCRIPTIONAL REGULATOR VQSM"/>
    <property type="match status" value="1"/>
</dbReference>
<dbReference type="SUPFAM" id="SSF46689">
    <property type="entry name" value="Homeodomain-like"/>
    <property type="match status" value="1"/>
</dbReference>
<organism evidence="5 6">
    <name type="scientific">Pedobacter steynii</name>
    <dbReference type="NCBI Taxonomy" id="430522"/>
    <lineage>
        <taxon>Bacteria</taxon>
        <taxon>Pseudomonadati</taxon>
        <taxon>Bacteroidota</taxon>
        <taxon>Sphingobacteriia</taxon>
        <taxon>Sphingobacteriales</taxon>
        <taxon>Sphingobacteriaceae</taxon>
        <taxon>Pedobacter</taxon>
    </lineage>
</organism>
<keyword evidence="6" id="KW-1185">Reference proteome</keyword>
<reference evidence="5 6" key="1">
    <citation type="submission" date="2016-08" db="EMBL/GenBank/DDBJ databases">
        <authorList>
            <person name="Seilhamer J.J."/>
        </authorList>
    </citation>
    <scope>NUCLEOTIDE SEQUENCE [LARGE SCALE GENOMIC DNA]</scope>
    <source>
        <strain evidence="5 6">DX4</strain>
    </source>
</reference>
<keyword evidence="3" id="KW-0804">Transcription</keyword>
<dbReference type="GO" id="GO:0000976">
    <property type="term" value="F:transcription cis-regulatory region binding"/>
    <property type="evidence" value="ECO:0007669"/>
    <property type="project" value="TreeGrafter"/>
</dbReference>
<dbReference type="Gene3D" id="1.10.10.60">
    <property type="entry name" value="Homeodomain-like"/>
    <property type="match status" value="1"/>
</dbReference>
<dbReference type="GO" id="GO:0003700">
    <property type="term" value="F:DNA-binding transcription factor activity"/>
    <property type="evidence" value="ECO:0007669"/>
    <property type="project" value="InterPro"/>
</dbReference>
<dbReference type="AlphaFoldDB" id="A0A1D7QIY8"/>
<evidence type="ECO:0000313" key="6">
    <source>
        <dbReference type="Proteomes" id="UP000094313"/>
    </source>
</evidence>
<dbReference type="Pfam" id="PF12625">
    <property type="entry name" value="Arabinose_bd"/>
    <property type="match status" value="1"/>
</dbReference>
<dbReference type="RefSeq" id="WP_069380296.1">
    <property type="nucleotide sequence ID" value="NZ_CP017141.1"/>
</dbReference>
<sequence>MEDQVKKLVMGILAYAVQRDISPEVLCRLSNITIDELKSGQEPLSDRQVNEVWLNAVHLSKDDLFGLHFGESLQLSALGIVGEIIKTSDTVGEAISIAASLTPLITSAFRLELLHDENTFTLLFVPQVENWQQSPALLQTLDFLMVFVVHELDGLLLKKVRPVSVKYARSIPVTDEYERVMRCAPVFDSTDNAVTFDRSYWNEPILSANFELQRMLVEKVQPFTGIISSTPDLRTRIYNYLMSNAYLGIISQDQIASNFNISTRTLQRKLKEEGVSFQQLADEARKSLAITYLKSGSYPMKQISYMLGYNEITAFIRTFKRWTGTTPSVYQKNDRVEYMS</sequence>
<feature type="domain" description="HTH araC/xylS-type" evidence="4">
    <location>
        <begin position="235"/>
        <end position="333"/>
    </location>
</feature>
<dbReference type="SMART" id="SM00342">
    <property type="entry name" value="HTH_ARAC"/>
    <property type="match status" value="1"/>
</dbReference>
<dbReference type="InterPro" id="IPR032687">
    <property type="entry name" value="AraC-type_N"/>
</dbReference>
<proteinExistence type="predicted"/>
<dbReference type="EMBL" id="CP017141">
    <property type="protein sequence ID" value="AOM78631.1"/>
    <property type="molecule type" value="Genomic_DNA"/>
</dbReference>
<dbReference type="PANTHER" id="PTHR47894">
    <property type="entry name" value="HTH-TYPE TRANSCRIPTIONAL REGULATOR GADX"/>
    <property type="match status" value="1"/>
</dbReference>
<dbReference type="PROSITE" id="PS01124">
    <property type="entry name" value="HTH_ARAC_FAMILY_2"/>
    <property type="match status" value="1"/>
</dbReference>
<accession>A0A1D7QIY8</accession>
<evidence type="ECO:0000256" key="1">
    <source>
        <dbReference type="ARBA" id="ARBA00023015"/>
    </source>
</evidence>
<keyword evidence="2" id="KW-0238">DNA-binding</keyword>
<evidence type="ECO:0000259" key="4">
    <source>
        <dbReference type="PROSITE" id="PS01124"/>
    </source>
</evidence>
<evidence type="ECO:0000313" key="5">
    <source>
        <dbReference type="EMBL" id="AOM78631.1"/>
    </source>
</evidence>